<accession>A0A176VYM2</accession>
<evidence type="ECO:0000313" key="10">
    <source>
        <dbReference type="EMBL" id="OAE25285.1"/>
    </source>
</evidence>
<dbReference type="GO" id="GO:0009738">
    <property type="term" value="P:abscisic acid-activated signaling pathway"/>
    <property type="evidence" value="ECO:0007669"/>
    <property type="project" value="UniProtKB-KW"/>
</dbReference>
<dbReference type="InterPro" id="IPR023393">
    <property type="entry name" value="START-like_dom_sf"/>
</dbReference>
<keyword evidence="7" id="KW-0539">Nucleus</keyword>
<dbReference type="GO" id="GO:0038023">
    <property type="term" value="F:signaling receptor activity"/>
    <property type="evidence" value="ECO:0007669"/>
    <property type="project" value="TreeGrafter"/>
</dbReference>
<evidence type="ECO:0000313" key="11">
    <source>
        <dbReference type="Proteomes" id="UP000077202"/>
    </source>
</evidence>
<evidence type="ECO:0000256" key="6">
    <source>
        <dbReference type="ARBA" id="ARBA00023170"/>
    </source>
</evidence>
<dbReference type="CDD" id="cd07821">
    <property type="entry name" value="PYR_PYL_RCAR_like"/>
    <property type="match status" value="1"/>
</dbReference>
<evidence type="ECO:0000256" key="4">
    <source>
        <dbReference type="ARBA" id="ARBA00022490"/>
    </source>
</evidence>
<dbReference type="SUPFAM" id="SSF55961">
    <property type="entry name" value="Bet v1-like"/>
    <property type="match status" value="1"/>
</dbReference>
<dbReference type="Pfam" id="PF10604">
    <property type="entry name" value="Polyketide_cyc2"/>
    <property type="match status" value="1"/>
</dbReference>
<comment type="subcellular location">
    <subcellularLocation>
        <location evidence="2">Cytoplasm</location>
    </subcellularLocation>
    <subcellularLocation>
        <location evidence="1">Nucleus</location>
    </subcellularLocation>
</comment>
<sequence>MDSQGQEIRVRMEREFKSTEEPMFYLASLNTAEKERIGRFHTSESGSHQACGHVYKEIEAKSDHVWKILRQFDKPHIYKEFLVGCRMVEGDGTPGSIRHVQVQTGLPATDSIEQLELLDEENKVLSFRILGGDNRLKNYTSVTSVADRTLVNGRQGCLVIESYIVDIPDGNTASSVSSKVLLSSMMPLAEGQWDSASKLINVLNHTETRRQRGGKTRRKRISNEQSAEHMERRKRRQRPQDCS</sequence>
<evidence type="ECO:0000256" key="5">
    <source>
        <dbReference type="ARBA" id="ARBA00022682"/>
    </source>
</evidence>
<protein>
    <recommendedName>
        <fullName evidence="12">Bet v I/Major latex protein domain-containing protein</fullName>
    </recommendedName>
</protein>
<keyword evidence="6" id="KW-0675">Receptor</keyword>
<dbReference type="InterPro" id="IPR050279">
    <property type="entry name" value="Plant_def-hormone_signal"/>
</dbReference>
<keyword evidence="8" id="KW-0650">Protein phosphatase inhibitor</keyword>
<name>A0A176VYM2_MARPO</name>
<dbReference type="GO" id="GO:0004864">
    <property type="term" value="F:protein phosphatase inhibitor activity"/>
    <property type="evidence" value="ECO:0007669"/>
    <property type="project" value="UniProtKB-KW"/>
</dbReference>
<dbReference type="EMBL" id="LVLJ01002350">
    <property type="protein sequence ID" value="OAE25285.1"/>
    <property type="molecule type" value="Genomic_DNA"/>
</dbReference>
<keyword evidence="11" id="KW-1185">Reference proteome</keyword>
<dbReference type="PANTHER" id="PTHR31213">
    <property type="entry name" value="OS08G0374000 PROTEIN-RELATED"/>
    <property type="match status" value="1"/>
</dbReference>
<comment type="caution">
    <text evidence="10">The sequence shown here is derived from an EMBL/GenBank/DDBJ whole genome shotgun (WGS) entry which is preliminary data.</text>
</comment>
<evidence type="ECO:0000256" key="9">
    <source>
        <dbReference type="SAM" id="MobiDB-lite"/>
    </source>
</evidence>
<reference evidence="10" key="1">
    <citation type="submission" date="2016-03" db="EMBL/GenBank/DDBJ databases">
        <title>Mechanisms controlling the formation of the plant cell surface in tip-growing cells are functionally conserved among land plants.</title>
        <authorList>
            <person name="Honkanen S."/>
            <person name="Jones V.A."/>
            <person name="Morieri G."/>
            <person name="Champion C."/>
            <person name="Hetherington A.J."/>
            <person name="Kelly S."/>
            <person name="Saint-Marcoux D."/>
            <person name="Proust H."/>
            <person name="Prescott H."/>
            <person name="Dolan L."/>
        </authorList>
    </citation>
    <scope>NUCLEOTIDE SEQUENCE [LARGE SCALE GENOMIC DNA]</scope>
    <source>
        <tissue evidence="10">Whole gametophyte</tissue>
    </source>
</reference>
<dbReference type="PANTHER" id="PTHR31213:SF138">
    <property type="entry name" value="ABSCISIC ACID RECEPTOR PYL6"/>
    <property type="match status" value="1"/>
</dbReference>
<evidence type="ECO:0000256" key="3">
    <source>
        <dbReference type="ARBA" id="ARBA00008594"/>
    </source>
</evidence>
<evidence type="ECO:0000256" key="2">
    <source>
        <dbReference type="ARBA" id="ARBA00004496"/>
    </source>
</evidence>
<evidence type="ECO:0000256" key="1">
    <source>
        <dbReference type="ARBA" id="ARBA00004123"/>
    </source>
</evidence>
<dbReference type="AlphaFoldDB" id="A0A176VYM2"/>
<feature type="region of interest" description="Disordered" evidence="9">
    <location>
        <begin position="205"/>
        <end position="243"/>
    </location>
</feature>
<evidence type="ECO:0000256" key="7">
    <source>
        <dbReference type="ARBA" id="ARBA00023242"/>
    </source>
</evidence>
<keyword evidence="4" id="KW-0963">Cytoplasm</keyword>
<keyword evidence="5" id="KW-0938">Abscisic acid signaling pathway</keyword>
<dbReference type="GO" id="GO:0005634">
    <property type="term" value="C:nucleus"/>
    <property type="evidence" value="ECO:0007669"/>
    <property type="project" value="UniProtKB-SubCell"/>
</dbReference>
<evidence type="ECO:0008006" key="12">
    <source>
        <dbReference type="Google" id="ProtNLM"/>
    </source>
</evidence>
<dbReference type="Proteomes" id="UP000077202">
    <property type="component" value="Unassembled WGS sequence"/>
</dbReference>
<gene>
    <name evidence="10" type="ORF">AXG93_2739s1000</name>
</gene>
<dbReference type="GO" id="GO:0010427">
    <property type="term" value="F:abscisic acid binding"/>
    <property type="evidence" value="ECO:0007669"/>
    <property type="project" value="TreeGrafter"/>
</dbReference>
<dbReference type="GO" id="GO:0005737">
    <property type="term" value="C:cytoplasm"/>
    <property type="evidence" value="ECO:0007669"/>
    <property type="project" value="UniProtKB-SubCell"/>
</dbReference>
<evidence type="ECO:0000256" key="8">
    <source>
        <dbReference type="ARBA" id="ARBA00023272"/>
    </source>
</evidence>
<feature type="compositionally biased region" description="Basic residues" evidence="9">
    <location>
        <begin position="211"/>
        <end position="220"/>
    </location>
</feature>
<dbReference type="Gene3D" id="3.30.530.20">
    <property type="match status" value="1"/>
</dbReference>
<dbReference type="InterPro" id="IPR019587">
    <property type="entry name" value="Polyketide_cyclase/dehydratase"/>
</dbReference>
<proteinExistence type="inferred from homology"/>
<comment type="similarity">
    <text evidence="3">Belongs to the PYR/PYL/RCAR abscisic acid intracellular receptor family.</text>
</comment>
<organism evidence="10 11">
    <name type="scientific">Marchantia polymorpha subsp. ruderalis</name>
    <dbReference type="NCBI Taxonomy" id="1480154"/>
    <lineage>
        <taxon>Eukaryota</taxon>
        <taxon>Viridiplantae</taxon>
        <taxon>Streptophyta</taxon>
        <taxon>Embryophyta</taxon>
        <taxon>Marchantiophyta</taxon>
        <taxon>Marchantiopsida</taxon>
        <taxon>Marchantiidae</taxon>
        <taxon>Marchantiales</taxon>
        <taxon>Marchantiaceae</taxon>
        <taxon>Marchantia</taxon>
    </lineage>
</organism>